<organism evidence="2 3">
    <name type="scientific">Larkinella insperata</name>
    <dbReference type="NCBI Taxonomy" id="332158"/>
    <lineage>
        <taxon>Bacteria</taxon>
        <taxon>Pseudomonadati</taxon>
        <taxon>Bacteroidota</taxon>
        <taxon>Cytophagia</taxon>
        <taxon>Cytophagales</taxon>
        <taxon>Spirosomataceae</taxon>
        <taxon>Larkinella</taxon>
    </lineage>
</organism>
<sequence length="270" mass="30674">MTPIPMKTLMYLLSFLLLTGPLALAQSGTAPSGGAPSSAAPSGEEGVVTYERSQNWAKMYASMPFLSQEEKDREINISKNWEGYKQKMRLYFSPAASLYTYENKDEANDYGYAWRQDEYIINRNFEKERMTDIVETLGKTYVIEDSLNAPKWKVLNQIKEVAGYVCMKATMQDPVKGYKVTAWYAQDLPVPAGPERYFGLPGVILELDLNDGVVLIEAKKVELKSVTKELALPAKIKGRRISDQAFDDMLKKHIAEQIKAQRNPFWSIRY</sequence>
<keyword evidence="3" id="KW-1185">Reference proteome</keyword>
<dbReference type="InterPro" id="IPR005901">
    <property type="entry name" value="GLPGLI"/>
</dbReference>
<comment type="caution">
    <text evidence="2">The sequence shown here is derived from an EMBL/GenBank/DDBJ whole genome shotgun (WGS) entry which is preliminary data.</text>
</comment>
<evidence type="ECO:0000313" key="3">
    <source>
        <dbReference type="Proteomes" id="UP001597116"/>
    </source>
</evidence>
<evidence type="ECO:0000313" key="2">
    <source>
        <dbReference type="EMBL" id="MFD1139875.1"/>
    </source>
</evidence>
<name>A0ABW3Q5U6_9BACT</name>
<feature type="chain" id="PRO_5045339585" evidence="1">
    <location>
        <begin position="26"/>
        <end position="270"/>
    </location>
</feature>
<keyword evidence="1" id="KW-0732">Signal</keyword>
<proteinExistence type="predicted"/>
<dbReference type="Pfam" id="PF09697">
    <property type="entry name" value="Porph_ging"/>
    <property type="match status" value="1"/>
</dbReference>
<protein>
    <submittedName>
        <fullName evidence="2">GLPGLI family protein</fullName>
    </submittedName>
</protein>
<dbReference type="NCBIfam" id="TIGR01200">
    <property type="entry name" value="GLPGLI"/>
    <property type="match status" value="1"/>
</dbReference>
<dbReference type="Proteomes" id="UP001597116">
    <property type="component" value="Unassembled WGS sequence"/>
</dbReference>
<evidence type="ECO:0000256" key="1">
    <source>
        <dbReference type="SAM" id="SignalP"/>
    </source>
</evidence>
<dbReference type="RefSeq" id="WP_379883874.1">
    <property type="nucleotide sequence ID" value="NZ_JBHTLP010000001.1"/>
</dbReference>
<accession>A0ABW3Q5U6</accession>
<feature type="signal peptide" evidence="1">
    <location>
        <begin position="1"/>
        <end position="25"/>
    </location>
</feature>
<dbReference type="EMBL" id="JBHTLP010000001">
    <property type="protein sequence ID" value="MFD1139875.1"/>
    <property type="molecule type" value="Genomic_DNA"/>
</dbReference>
<gene>
    <name evidence="2" type="ORF">ACFQ4C_02095</name>
</gene>
<reference evidence="3" key="1">
    <citation type="journal article" date="2019" name="Int. J. Syst. Evol. Microbiol.">
        <title>The Global Catalogue of Microorganisms (GCM) 10K type strain sequencing project: providing services to taxonomists for standard genome sequencing and annotation.</title>
        <authorList>
            <consortium name="The Broad Institute Genomics Platform"/>
            <consortium name="The Broad Institute Genome Sequencing Center for Infectious Disease"/>
            <person name="Wu L."/>
            <person name="Ma J."/>
        </authorList>
    </citation>
    <scope>NUCLEOTIDE SEQUENCE [LARGE SCALE GENOMIC DNA]</scope>
    <source>
        <strain evidence="3">CCUG 55608</strain>
    </source>
</reference>